<dbReference type="SUPFAM" id="SSF52540">
    <property type="entry name" value="P-loop containing nucleoside triphosphate hydrolases"/>
    <property type="match status" value="1"/>
</dbReference>
<dbReference type="Pfam" id="PF01695">
    <property type="entry name" value="IstB_IS21"/>
    <property type="match status" value="1"/>
</dbReference>
<organism evidence="3 4">
    <name type="scientific">Aneurinibacillus aneurinilyticus ATCC 12856</name>
    <dbReference type="NCBI Taxonomy" id="649747"/>
    <lineage>
        <taxon>Bacteria</taxon>
        <taxon>Bacillati</taxon>
        <taxon>Bacillota</taxon>
        <taxon>Bacilli</taxon>
        <taxon>Bacillales</taxon>
        <taxon>Paenibacillaceae</taxon>
        <taxon>Aneurinibacillus group</taxon>
        <taxon>Aneurinibacillus</taxon>
    </lineage>
</organism>
<reference evidence="3 4" key="1">
    <citation type="submission" date="2013-08" db="EMBL/GenBank/DDBJ databases">
        <authorList>
            <person name="Weinstock G."/>
            <person name="Sodergren E."/>
            <person name="Wylie T."/>
            <person name="Fulton L."/>
            <person name="Fulton R."/>
            <person name="Fronick C."/>
            <person name="O'Laughlin M."/>
            <person name="Godfrey J."/>
            <person name="Miner T."/>
            <person name="Herter B."/>
            <person name="Appelbaum E."/>
            <person name="Cordes M."/>
            <person name="Lek S."/>
            <person name="Wollam A."/>
            <person name="Pepin K.H."/>
            <person name="Palsikar V.B."/>
            <person name="Mitreva M."/>
            <person name="Wilson R.K."/>
        </authorList>
    </citation>
    <scope>NUCLEOTIDE SEQUENCE [LARGE SCALE GENOMIC DNA]</scope>
    <source>
        <strain evidence="3 4">ATCC 12856</strain>
    </source>
</reference>
<dbReference type="InterPro" id="IPR002611">
    <property type="entry name" value="IstB_ATP-bd"/>
</dbReference>
<name>U1X777_ANEAE</name>
<comment type="caution">
    <text evidence="3">The sequence shown here is derived from an EMBL/GenBank/DDBJ whole genome shotgun (WGS) entry which is preliminary data.</text>
</comment>
<dbReference type="GeneID" id="92841307"/>
<protein>
    <submittedName>
        <fullName evidence="3">Putative primosomal protein DnaI</fullName>
    </submittedName>
</protein>
<dbReference type="GO" id="GO:0006260">
    <property type="term" value="P:DNA replication"/>
    <property type="evidence" value="ECO:0007669"/>
    <property type="project" value="TreeGrafter"/>
</dbReference>
<evidence type="ECO:0000313" key="4">
    <source>
        <dbReference type="Proteomes" id="UP000016511"/>
    </source>
</evidence>
<dbReference type="Proteomes" id="UP000016511">
    <property type="component" value="Unassembled WGS sequence"/>
</dbReference>
<dbReference type="CDD" id="cd00009">
    <property type="entry name" value="AAA"/>
    <property type="match status" value="1"/>
</dbReference>
<proteinExistence type="predicted"/>
<evidence type="ECO:0000259" key="2">
    <source>
        <dbReference type="Pfam" id="PF07319"/>
    </source>
</evidence>
<dbReference type="Gene3D" id="3.40.50.300">
    <property type="entry name" value="P-loop containing nucleotide triphosphate hydrolases"/>
    <property type="match status" value="1"/>
</dbReference>
<dbReference type="InterPro" id="IPR009928">
    <property type="entry name" value="DnaI_N"/>
</dbReference>
<accession>U1X777</accession>
<dbReference type="STRING" id="649747.HMPREF0083_01066"/>
<gene>
    <name evidence="3" type="ORF">HMPREF0083_01066</name>
</gene>
<sequence length="315" mass="35921">MNHIATAIKHLPVGKRANMFERFQQIQNQIEQHPAVIELRKKYPKPSNGQIDPFPVADLHQYTREYENCQKCPGLDRCMNLMPGYALQPAADSPALKCEPCELKIGQMRQAELQRMVKSHHIKPHILNSTFDELVADSDTERKPAIMQAMKFCADFEKGKTTRGMYLYGGMGRGKSKIAGAMAGELARRGVDVLMVYVPDFLEEMKDSIREKTLDEKLQAFKTVSVLILDDIGAEALTKWTRDSVLGRILQERMEVLPTIYTSNLPIRALQQHMENVPDEPTSAGKIKAQRIMERIEPFVKSVEVRGRNWRREGK</sequence>
<dbReference type="EMBL" id="AWSJ01000066">
    <property type="protein sequence ID" value="ERI10810.1"/>
    <property type="molecule type" value="Genomic_DNA"/>
</dbReference>
<dbReference type="Pfam" id="PF07319">
    <property type="entry name" value="DnaI_N"/>
    <property type="match status" value="1"/>
</dbReference>
<feature type="domain" description="Primosomal DnaI N-terminal" evidence="2">
    <location>
        <begin position="1"/>
        <end position="86"/>
    </location>
</feature>
<dbReference type="GO" id="GO:0005524">
    <property type="term" value="F:ATP binding"/>
    <property type="evidence" value="ECO:0007669"/>
    <property type="project" value="InterPro"/>
</dbReference>
<dbReference type="eggNOG" id="COG1484">
    <property type="taxonomic scope" value="Bacteria"/>
</dbReference>
<feature type="domain" description="IstB-like ATP-binding" evidence="1">
    <location>
        <begin position="161"/>
        <end position="275"/>
    </location>
</feature>
<evidence type="ECO:0000313" key="3">
    <source>
        <dbReference type="EMBL" id="ERI10810.1"/>
    </source>
</evidence>
<dbReference type="InterPro" id="IPR027417">
    <property type="entry name" value="P-loop_NTPase"/>
</dbReference>
<dbReference type="PANTHER" id="PTHR30050:SF8">
    <property type="entry name" value="PRIMOSOMAL PROTEIN DNAI"/>
    <property type="match status" value="1"/>
</dbReference>
<keyword evidence="4" id="KW-1185">Reference proteome</keyword>
<dbReference type="PATRIC" id="fig|649747.3.peg.966"/>
<dbReference type="NCBIfam" id="NF006505">
    <property type="entry name" value="PRK08939.1"/>
    <property type="match status" value="1"/>
</dbReference>
<dbReference type="HOGENOM" id="CLU_077384_1_0_9"/>
<evidence type="ECO:0000259" key="1">
    <source>
        <dbReference type="Pfam" id="PF01695"/>
    </source>
</evidence>
<dbReference type="RefSeq" id="WP_021624259.1">
    <property type="nucleotide sequence ID" value="NZ_KE952897.1"/>
</dbReference>
<dbReference type="AlphaFoldDB" id="U1X777"/>
<dbReference type="PANTHER" id="PTHR30050">
    <property type="entry name" value="CHROMOSOMAL REPLICATION INITIATOR PROTEIN DNAA"/>
    <property type="match status" value="1"/>
</dbReference>